<feature type="region of interest" description="Disordered" evidence="1">
    <location>
        <begin position="16"/>
        <end position="42"/>
    </location>
</feature>
<protein>
    <submittedName>
        <fullName evidence="2">Uncharacterized protein</fullName>
    </submittedName>
</protein>
<name>A0A9W9J8P2_9EURO</name>
<feature type="region of interest" description="Disordered" evidence="1">
    <location>
        <begin position="298"/>
        <end position="373"/>
    </location>
</feature>
<dbReference type="OrthoDB" id="4450707at2759"/>
<evidence type="ECO:0000313" key="2">
    <source>
        <dbReference type="EMBL" id="KAJ5192395.1"/>
    </source>
</evidence>
<feature type="compositionally biased region" description="Polar residues" evidence="1">
    <location>
        <begin position="305"/>
        <end position="329"/>
    </location>
</feature>
<reference evidence="2" key="2">
    <citation type="journal article" date="2023" name="IMA Fungus">
        <title>Comparative genomic study of the Penicillium genus elucidates a diverse pangenome and 15 lateral gene transfer events.</title>
        <authorList>
            <person name="Petersen C."/>
            <person name="Sorensen T."/>
            <person name="Nielsen M.R."/>
            <person name="Sondergaard T.E."/>
            <person name="Sorensen J.L."/>
            <person name="Fitzpatrick D.A."/>
            <person name="Frisvad J.C."/>
            <person name="Nielsen K.L."/>
        </authorList>
    </citation>
    <scope>NUCLEOTIDE SEQUENCE</scope>
    <source>
        <strain evidence="2">IBT 20477</strain>
    </source>
</reference>
<accession>A0A9W9J8P2</accession>
<proteinExistence type="predicted"/>
<reference evidence="2" key="1">
    <citation type="submission" date="2022-11" db="EMBL/GenBank/DDBJ databases">
        <authorList>
            <person name="Petersen C."/>
        </authorList>
    </citation>
    <scope>NUCLEOTIDE SEQUENCE</scope>
    <source>
        <strain evidence="2">IBT 20477</strain>
    </source>
</reference>
<keyword evidence="3" id="KW-1185">Reference proteome</keyword>
<comment type="caution">
    <text evidence="2">The sequence shown here is derived from an EMBL/GenBank/DDBJ whole genome shotgun (WGS) entry which is preliminary data.</text>
</comment>
<dbReference type="AlphaFoldDB" id="A0A9W9J8P2"/>
<gene>
    <name evidence="2" type="ORF">N7449_008537</name>
</gene>
<evidence type="ECO:0000256" key="1">
    <source>
        <dbReference type="SAM" id="MobiDB-lite"/>
    </source>
</evidence>
<feature type="compositionally biased region" description="Polar residues" evidence="1">
    <location>
        <begin position="16"/>
        <end position="37"/>
    </location>
</feature>
<organism evidence="2 3">
    <name type="scientific">Penicillium cf. viridicatum</name>
    <dbReference type="NCBI Taxonomy" id="2972119"/>
    <lineage>
        <taxon>Eukaryota</taxon>
        <taxon>Fungi</taxon>
        <taxon>Dikarya</taxon>
        <taxon>Ascomycota</taxon>
        <taxon>Pezizomycotina</taxon>
        <taxon>Eurotiomycetes</taxon>
        <taxon>Eurotiomycetidae</taxon>
        <taxon>Eurotiales</taxon>
        <taxon>Aspergillaceae</taxon>
        <taxon>Penicillium</taxon>
    </lineage>
</organism>
<dbReference type="Proteomes" id="UP001150942">
    <property type="component" value="Unassembled WGS sequence"/>
</dbReference>
<dbReference type="EMBL" id="JAPQKQ010000006">
    <property type="protein sequence ID" value="KAJ5192395.1"/>
    <property type="molecule type" value="Genomic_DNA"/>
</dbReference>
<evidence type="ECO:0000313" key="3">
    <source>
        <dbReference type="Proteomes" id="UP001150942"/>
    </source>
</evidence>
<sequence length="499" mass="55603">MAENKVHEIADQLETLTAQSPAAQDTSHVSASQTEATDSTESDLTEIDESLMQHDVPMSQSVSTGSHFINPTAPRVSYQVSTSGEVMIVEEPRTPNPTAPALVPRSSPPAAFLSFDRLAQGLPTKPATTPAVQTIQPPSLAIERILGPKQPIPARILELLEEWHEHVPDTEHPSALTSRAPTTWKNFKAFSDDGDECELSVFQISLKTQPRRTVTYRIMILHSQNGPEELIVYGQPRPKFRGSFTRGTKGLYLLDWLETEKKGEVHACGLKLWRTDEKKITFSPHMFDDGRKCTPLPGAIDIFNTRPSNTTPKKQSNANDDNEDAGSNPSEPPFSPLRSKRQASTASYFKAENDNGNKPPVTSRPSWYKTMSPIPTFDSHTELRSLESPWKPQKRRRSTLGSNDDACVPIRYKLMSDVSEQVRVFKTHDAKVLFQKAQEFYKGMDNRTGLLCTVSGIEEVRYVGEGCVDEFDILQEDIRNSSRPGDKNPVVEVKPAMGF</sequence>